<dbReference type="EMBL" id="MZGX01000001">
    <property type="protein sequence ID" value="OPX46450.1"/>
    <property type="molecule type" value="Genomic_DNA"/>
</dbReference>
<feature type="transmembrane region" description="Helical" evidence="8">
    <location>
        <begin position="5"/>
        <end position="22"/>
    </location>
</feature>
<feature type="transmembrane region" description="Helical" evidence="8">
    <location>
        <begin position="329"/>
        <end position="346"/>
    </location>
</feature>
<evidence type="ECO:0000256" key="2">
    <source>
        <dbReference type="ARBA" id="ARBA00010323"/>
    </source>
</evidence>
<dbReference type="GO" id="GO:0016746">
    <property type="term" value="F:acyltransferase activity"/>
    <property type="evidence" value="ECO:0007669"/>
    <property type="project" value="UniProtKB-KW"/>
</dbReference>
<dbReference type="InterPro" id="IPR051085">
    <property type="entry name" value="MB_O-acyltransferase"/>
</dbReference>
<dbReference type="EC" id="2.3.1.-" evidence="9"/>
<dbReference type="PIRSF" id="PIRSF016636">
    <property type="entry name" value="AlgI_DltB"/>
    <property type="match status" value="1"/>
</dbReference>
<dbReference type="InterPro" id="IPR004299">
    <property type="entry name" value="MBOAT_fam"/>
</dbReference>
<dbReference type="OrthoDB" id="9805788at2"/>
<name>A0A1V4SRE4_RUMHU</name>
<dbReference type="InterPro" id="IPR028362">
    <property type="entry name" value="AlgI"/>
</dbReference>
<comment type="similarity">
    <text evidence="2 7">Belongs to the membrane-bound acyltransferase family.</text>
</comment>
<keyword evidence="6 7" id="KW-0472">Membrane</keyword>
<organism evidence="9 10">
    <name type="scientific">Ruminiclostridium hungatei</name>
    <name type="common">Clostridium hungatei</name>
    <dbReference type="NCBI Taxonomy" id="48256"/>
    <lineage>
        <taxon>Bacteria</taxon>
        <taxon>Bacillati</taxon>
        <taxon>Bacillota</taxon>
        <taxon>Clostridia</taxon>
        <taxon>Eubacteriales</taxon>
        <taxon>Oscillospiraceae</taxon>
        <taxon>Ruminiclostridium</taxon>
    </lineage>
</organism>
<evidence type="ECO:0000256" key="3">
    <source>
        <dbReference type="ARBA" id="ARBA00022475"/>
    </source>
</evidence>
<comment type="caution">
    <text evidence="9">The sequence shown here is derived from an EMBL/GenBank/DDBJ whole genome shotgun (WGS) entry which is preliminary data.</text>
</comment>
<feature type="transmembrane region" description="Helical" evidence="8">
    <location>
        <begin position="222"/>
        <end position="241"/>
    </location>
</feature>
<feature type="transmembrane region" description="Helical" evidence="8">
    <location>
        <begin position="28"/>
        <end position="61"/>
    </location>
</feature>
<dbReference type="InterPro" id="IPR024194">
    <property type="entry name" value="Ac/AlaTfrase_AlgI/DltB"/>
</dbReference>
<dbReference type="RefSeq" id="WP_080062763.1">
    <property type="nucleotide sequence ID" value="NZ_MZGX01000001.1"/>
</dbReference>
<evidence type="ECO:0000256" key="7">
    <source>
        <dbReference type="PIRNR" id="PIRNR016636"/>
    </source>
</evidence>
<keyword evidence="3 7" id="KW-1003">Cell membrane</keyword>
<dbReference type="AlphaFoldDB" id="A0A1V4SRE4"/>
<dbReference type="STRING" id="48256.CLHUN_02670"/>
<proteinExistence type="inferred from homology"/>
<comment type="subcellular location">
    <subcellularLocation>
        <location evidence="1">Cell membrane</location>
        <topology evidence="1">Multi-pass membrane protein</topology>
    </subcellularLocation>
</comment>
<dbReference type="Pfam" id="PF03062">
    <property type="entry name" value="MBOAT"/>
    <property type="match status" value="1"/>
</dbReference>
<feature type="transmembrane region" description="Helical" evidence="8">
    <location>
        <begin position="417"/>
        <end position="435"/>
    </location>
</feature>
<evidence type="ECO:0000256" key="8">
    <source>
        <dbReference type="SAM" id="Phobius"/>
    </source>
</evidence>
<feature type="transmembrane region" description="Helical" evidence="8">
    <location>
        <begin position="367"/>
        <end position="384"/>
    </location>
</feature>
<feature type="transmembrane region" description="Helical" evidence="8">
    <location>
        <begin position="113"/>
        <end position="136"/>
    </location>
</feature>
<keyword evidence="10" id="KW-1185">Reference proteome</keyword>
<dbReference type="PIRSF" id="PIRSF500217">
    <property type="entry name" value="AlgI"/>
    <property type="match status" value="1"/>
</dbReference>
<dbReference type="Proteomes" id="UP000191554">
    <property type="component" value="Unassembled WGS sequence"/>
</dbReference>
<evidence type="ECO:0000256" key="5">
    <source>
        <dbReference type="ARBA" id="ARBA00022989"/>
    </source>
</evidence>
<dbReference type="GO" id="GO:0042121">
    <property type="term" value="P:alginic acid biosynthetic process"/>
    <property type="evidence" value="ECO:0007669"/>
    <property type="project" value="InterPro"/>
</dbReference>
<feature type="transmembrane region" description="Helical" evidence="8">
    <location>
        <begin position="73"/>
        <end position="93"/>
    </location>
</feature>
<keyword evidence="7 9" id="KW-0808">Transferase</keyword>
<keyword evidence="5 8" id="KW-1133">Transmembrane helix</keyword>
<feature type="transmembrane region" description="Helical" evidence="8">
    <location>
        <begin position="456"/>
        <end position="478"/>
    </location>
</feature>
<evidence type="ECO:0000313" key="10">
    <source>
        <dbReference type="Proteomes" id="UP000191554"/>
    </source>
</evidence>
<dbReference type="PANTHER" id="PTHR13285:SF18">
    <property type="entry name" value="PROTEIN-CYSTEINE N-PALMITOYLTRANSFERASE RASP"/>
    <property type="match status" value="1"/>
</dbReference>
<evidence type="ECO:0000313" key="9">
    <source>
        <dbReference type="EMBL" id="OPX46450.1"/>
    </source>
</evidence>
<accession>A0A1V4SRE4</accession>
<protein>
    <submittedName>
        <fullName evidence="9">Peptidoglycan O-acetyltransferase</fullName>
        <ecNumber evidence="9">2.3.1.-</ecNumber>
    </submittedName>
</protein>
<evidence type="ECO:0000256" key="6">
    <source>
        <dbReference type="ARBA" id="ARBA00023136"/>
    </source>
</evidence>
<evidence type="ECO:0000256" key="4">
    <source>
        <dbReference type="ARBA" id="ARBA00022692"/>
    </source>
</evidence>
<gene>
    <name evidence="9" type="primary">patA_1</name>
    <name evidence="9" type="ORF">CLHUN_02670</name>
</gene>
<reference evidence="9 10" key="1">
    <citation type="submission" date="2017-03" db="EMBL/GenBank/DDBJ databases">
        <title>Genome sequence of Clostridium hungatei DSM 14427.</title>
        <authorList>
            <person name="Poehlein A."/>
            <person name="Daniel R."/>
        </authorList>
    </citation>
    <scope>NUCLEOTIDE SEQUENCE [LARGE SCALE GENOMIC DNA]</scope>
    <source>
        <strain evidence="9 10">DSM 14427</strain>
    </source>
</reference>
<feature type="transmembrane region" description="Helical" evidence="8">
    <location>
        <begin position="148"/>
        <end position="167"/>
    </location>
</feature>
<sequence length="480" mass="55861">MLFNSVEFMIFFPVVTILYFLLPHKLRWFLLLVSSCLFYMAFVPRYILILGFTIVIDYIAGILIDKLEGSRKRIFLIISILTNVGILFVFKYFNFFNENAERLAHMLGWNYPVSSLTIILPIGLSFHTFQSMSYIIEVYRGKHKSEKHFGIYALYVMYYPQLVAGPIERPQNMLWQFHTKHSFDTKRTVDGLKLMAWGFFKKLVIADNLALAVNAAYKSPEAVSGLTLVIATYFFAFQIYCDFSGYTDIARGASRIMGIELMQNFRLPYFSKSISEFWRRWHISLSSWFSDYVYISLGGSRCAKWKWHRNLLIVFLLSGLWHGAAWTYVIWGALNGFYLVFALLTRSLREKLSHAVRLDRLPALQKFVKVFVSFNLICFSWIFFRATSFTNARFIIKKIFTDFSLSINFGSAGITRYQVALCCCVVAFLTAVQLLQRSRTLSEEIEKKPLAVRWGLYYAGLILLILFGVFNTSSFIYFQF</sequence>
<evidence type="ECO:0000256" key="1">
    <source>
        <dbReference type="ARBA" id="ARBA00004651"/>
    </source>
</evidence>
<dbReference type="GO" id="GO:0005886">
    <property type="term" value="C:plasma membrane"/>
    <property type="evidence" value="ECO:0007669"/>
    <property type="project" value="UniProtKB-SubCell"/>
</dbReference>
<dbReference type="PANTHER" id="PTHR13285">
    <property type="entry name" value="ACYLTRANSFERASE"/>
    <property type="match status" value="1"/>
</dbReference>
<keyword evidence="7 9" id="KW-0012">Acyltransferase</keyword>
<keyword evidence="4 8" id="KW-0812">Transmembrane</keyword>